<evidence type="ECO:0000313" key="4">
    <source>
        <dbReference type="Proteomes" id="UP001500622"/>
    </source>
</evidence>
<name>A0ABP8L3D8_9MICO</name>
<dbReference type="Pfam" id="PF14155">
    <property type="entry name" value="DUF4307"/>
    <property type="match status" value="1"/>
</dbReference>
<keyword evidence="4" id="KW-1185">Reference proteome</keyword>
<comment type="caution">
    <text evidence="3">The sequence shown here is derived from an EMBL/GenBank/DDBJ whole genome shotgun (WGS) entry which is preliminary data.</text>
</comment>
<evidence type="ECO:0000256" key="2">
    <source>
        <dbReference type="SAM" id="Phobius"/>
    </source>
</evidence>
<feature type="region of interest" description="Disordered" evidence="1">
    <location>
        <begin position="1"/>
        <end position="33"/>
    </location>
</feature>
<accession>A0ABP8L3D8</accession>
<dbReference type="Proteomes" id="UP001500622">
    <property type="component" value="Unassembled WGS sequence"/>
</dbReference>
<gene>
    <name evidence="3" type="ORF">GCM10023169_15660</name>
</gene>
<dbReference type="EMBL" id="BAABGN010000006">
    <property type="protein sequence ID" value="GAA4421964.1"/>
    <property type="molecule type" value="Genomic_DNA"/>
</dbReference>
<sequence length="163" mass="16493">MTHPAGAPGRRGPEPGAGSADATGGAASRGASGDPAIMAARYGRTRTGRRGIVVAAVVAVLLVGGGIGVQASNLGRPSVMTDSLGFTVQDATRTTVRFSVRTDPGTTVRCSVVALNETFTQVGFREVEIGPVAQQRTAHEVDVTTTELATTGGVEECTIIDAG</sequence>
<organism evidence="3 4">
    <name type="scientific">Georgenia halophila</name>
    <dbReference type="NCBI Taxonomy" id="620889"/>
    <lineage>
        <taxon>Bacteria</taxon>
        <taxon>Bacillati</taxon>
        <taxon>Actinomycetota</taxon>
        <taxon>Actinomycetes</taxon>
        <taxon>Micrococcales</taxon>
        <taxon>Bogoriellaceae</taxon>
        <taxon>Georgenia</taxon>
    </lineage>
</organism>
<evidence type="ECO:0000313" key="3">
    <source>
        <dbReference type="EMBL" id="GAA4421964.1"/>
    </source>
</evidence>
<evidence type="ECO:0008006" key="5">
    <source>
        <dbReference type="Google" id="ProtNLM"/>
    </source>
</evidence>
<proteinExistence type="predicted"/>
<keyword evidence="2" id="KW-0812">Transmembrane</keyword>
<dbReference type="InterPro" id="IPR025443">
    <property type="entry name" value="DUF4307"/>
</dbReference>
<protein>
    <recommendedName>
        <fullName evidence="5">DUF4307 domain-containing protein</fullName>
    </recommendedName>
</protein>
<evidence type="ECO:0000256" key="1">
    <source>
        <dbReference type="SAM" id="MobiDB-lite"/>
    </source>
</evidence>
<keyword evidence="2" id="KW-0472">Membrane</keyword>
<dbReference type="RefSeq" id="WP_345215693.1">
    <property type="nucleotide sequence ID" value="NZ_BAABGN010000006.1"/>
</dbReference>
<keyword evidence="2" id="KW-1133">Transmembrane helix</keyword>
<reference evidence="4" key="1">
    <citation type="journal article" date="2019" name="Int. J. Syst. Evol. Microbiol.">
        <title>The Global Catalogue of Microorganisms (GCM) 10K type strain sequencing project: providing services to taxonomists for standard genome sequencing and annotation.</title>
        <authorList>
            <consortium name="The Broad Institute Genomics Platform"/>
            <consortium name="The Broad Institute Genome Sequencing Center for Infectious Disease"/>
            <person name="Wu L."/>
            <person name="Ma J."/>
        </authorList>
    </citation>
    <scope>NUCLEOTIDE SEQUENCE [LARGE SCALE GENOMIC DNA]</scope>
    <source>
        <strain evidence="4">JCM 17810</strain>
    </source>
</reference>
<feature type="transmembrane region" description="Helical" evidence="2">
    <location>
        <begin position="51"/>
        <end position="71"/>
    </location>
</feature>